<accession>A0ABQ0GKB2</accession>
<keyword evidence="1" id="KW-0732">Signal</keyword>
<comment type="caution">
    <text evidence="2">The sequence shown here is derived from an EMBL/GenBank/DDBJ whole genome shotgun (WGS) entry which is preliminary data.</text>
</comment>
<keyword evidence="3" id="KW-1185">Reference proteome</keyword>
<protein>
    <submittedName>
        <fullName evidence="2">Uncharacterized protein</fullName>
    </submittedName>
</protein>
<reference evidence="2 3" key="1">
    <citation type="submission" date="2024-09" db="EMBL/GenBank/DDBJ databases">
        <title>Itraconazole resistance in Madurella fahalii resulting from another homologue of gene encoding cytochrome P450 14-alpha sterol demethylase (CYP51).</title>
        <authorList>
            <person name="Yoshioka I."/>
            <person name="Fahal A.H."/>
            <person name="Kaneko S."/>
            <person name="Yaguchi T."/>
        </authorList>
    </citation>
    <scope>NUCLEOTIDE SEQUENCE [LARGE SCALE GENOMIC DNA]</scope>
    <source>
        <strain evidence="2 3">IFM 68171</strain>
    </source>
</reference>
<name>A0ABQ0GKB2_9PEZI</name>
<dbReference type="EMBL" id="BAAFSV010000004">
    <property type="protein sequence ID" value="GAB1318184.1"/>
    <property type="molecule type" value="Genomic_DNA"/>
</dbReference>
<dbReference type="Proteomes" id="UP001628179">
    <property type="component" value="Unassembled WGS sequence"/>
</dbReference>
<feature type="chain" id="PRO_5046376410" evidence="1">
    <location>
        <begin position="20"/>
        <end position="114"/>
    </location>
</feature>
<organism evidence="2 3">
    <name type="scientific">Madurella fahalii</name>
    <dbReference type="NCBI Taxonomy" id="1157608"/>
    <lineage>
        <taxon>Eukaryota</taxon>
        <taxon>Fungi</taxon>
        <taxon>Dikarya</taxon>
        <taxon>Ascomycota</taxon>
        <taxon>Pezizomycotina</taxon>
        <taxon>Sordariomycetes</taxon>
        <taxon>Sordariomycetidae</taxon>
        <taxon>Sordariales</taxon>
        <taxon>Sordariales incertae sedis</taxon>
        <taxon>Madurella</taxon>
    </lineage>
</organism>
<dbReference type="RefSeq" id="XP_070919915.1">
    <property type="nucleotide sequence ID" value="XM_071063814.1"/>
</dbReference>
<gene>
    <name evidence="2" type="ORF">MFIFM68171_08394</name>
</gene>
<evidence type="ECO:0000313" key="3">
    <source>
        <dbReference type="Proteomes" id="UP001628179"/>
    </source>
</evidence>
<sequence length="114" mass="12903">MRLPTIALTAAMLQAASLASLDPSSPLWHTDFASYPFNFKDDGCQKNIGVPFIEQVCIDIWRDRAHFIVTGGQKRCMKLFRSNPDRTGGFQCAKPDSGRNSCQFQRWEEVGCDW</sequence>
<evidence type="ECO:0000313" key="2">
    <source>
        <dbReference type="EMBL" id="GAB1318184.1"/>
    </source>
</evidence>
<feature type="signal peptide" evidence="1">
    <location>
        <begin position="1"/>
        <end position="19"/>
    </location>
</feature>
<proteinExistence type="predicted"/>
<evidence type="ECO:0000256" key="1">
    <source>
        <dbReference type="SAM" id="SignalP"/>
    </source>
</evidence>
<dbReference type="GeneID" id="98179137"/>